<evidence type="ECO:0000313" key="8">
    <source>
        <dbReference type="EMBL" id="OWF41413.1"/>
    </source>
</evidence>
<dbReference type="PANTHER" id="PTHR23277">
    <property type="entry name" value="NECTIN-RELATED"/>
    <property type="match status" value="1"/>
</dbReference>
<dbReference type="GO" id="GO:0016020">
    <property type="term" value="C:membrane"/>
    <property type="evidence" value="ECO:0007669"/>
    <property type="project" value="UniProtKB-SubCell"/>
</dbReference>
<evidence type="ECO:0000256" key="6">
    <source>
        <dbReference type="ARBA" id="ARBA00023180"/>
    </source>
</evidence>
<evidence type="ECO:0000259" key="7">
    <source>
        <dbReference type="SMART" id="SM00409"/>
    </source>
</evidence>
<evidence type="ECO:0000256" key="4">
    <source>
        <dbReference type="ARBA" id="ARBA00023136"/>
    </source>
</evidence>
<comment type="subcellular location">
    <subcellularLocation>
        <location evidence="1">Membrane</location>
    </subcellularLocation>
</comment>
<dbReference type="EMBL" id="NEDP02005399">
    <property type="protein sequence ID" value="OWF41413.1"/>
    <property type="molecule type" value="Genomic_DNA"/>
</dbReference>
<keyword evidence="4" id="KW-0472">Membrane</keyword>
<comment type="caution">
    <text evidence="8">The sequence shown here is derived from an EMBL/GenBank/DDBJ whole genome shotgun (WGS) entry which is preliminary data.</text>
</comment>
<keyword evidence="3" id="KW-0677">Repeat</keyword>
<feature type="domain" description="Immunoglobulin" evidence="7">
    <location>
        <begin position="1185"/>
        <end position="1288"/>
    </location>
</feature>
<dbReference type="InterPro" id="IPR013783">
    <property type="entry name" value="Ig-like_fold"/>
</dbReference>
<organism evidence="8 9">
    <name type="scientific">Mizuhopecten yessoensis</name>
    <name type="common">Japanese scallop</name>
    <name type="synonym">Patinopecten yessoensis</name>
    <dbReference type="NCBI Taxonomy" id="6573"/>
    <lineage>
        <taxon>Eukaryota</taxon>
        <taxon>Metazoa</taxon>
        <taxon>Spiralia</taxon>
        <taxon>Lophotrochozoa</taxon>
        <taxon>Mollusca</taxon>
        <taxon>Bivalvia</taxon>
        <taxon>Autobranchia</taxon>
        <taxon>Pteriomorphia</taxon>
        <taxon>Pectinida</taxon>
        <taxon>Pectinoidea</taxon>
        <taxon>Pectinidae</taxon>
        <taxon>Mizuhopecten</taxon>
    </lineage>
</organism>
<dbReference type="SMART" id="SM00409">
    <property type="entry name" value="IG"/>
    <property type="match status" value="4"/>
</dbReference>
<evidence type="ECO:0000256" key="1">
    <source>
        <dbReference type="ARBA" id="ARBA00004370"/>
    </source>
</evidence>
<keyword evidence="5" id="KW-1015">Disulfide bond</keyword>
<evidence type="ECO:0000256" key="5">
    <source>
        <dbReference type="ARBA" id="ARBA00023157"/>
    </source>
</evidence>
<accession>A0A210PY62</accession>
<keyword evidence="2" id="KW-0732">Signal</keyword>
<name>A0A210PY62_MIZYE</name>
<keyword evidence="6" id="KW-0325">Glycoprotein</keyword>
<proteinExistence type="predicted"/>
<dbReference type="Proteomes" id="UP000242188">
    <property type="component" value="Unassembled WGS sequence"/>
</dbReference>
<dbReference type="InterPro" id="IPR051427">
    <property type="entry name" value="Nectin/Nectin-like"/>
</dbReference>
<dbReference type="SUPFAM" id="SSF48726">
    <property type="entry name" value="Immunoglobulin"/>
    <property type="match status" value="3"/>
</dbReference>
<dbReference type="STRING" id="6573.A0A210PY62"/>
<dbReference type="OrthoDB" id="6135902at2759"/>
<evidence type="ECO:0000313" key="9">
    <source>
        <dbReference type="Proteomes" id="UP000242188"/>
    </source>
</evidence>
<feature type="domain" description="Immunoglobulin" evidence="7">
    <location>
        <begin position="886"/>
        <end position="982"/>
    </location>
</feature>
<dbReference type="GO" id="GO:0007157">
    <property type="term" value="P:heterophilic cell-cell adhesion via plasma membrane cell adhesion molecules"/>
    <property type="evidence" value="ECO:0007669"/>
    <property type="project" value="TreeGrafter"/>
</dbReference>
<dbReference type="GO" id="GO:0005912">
    <property type="term" value="C:adherens junction"/>
    <property type="evidence" value="ECO:0007669"/>
    <property type="project" value="TreeGrafter"/>
</dbReference>
<evidence type="ECO:0000256" key="3">
    <source>
        <dbReference type="ARBA" id="ARBA00022737"/>
    </source>
</evidence>
<feature type="domain" description="Immunoglobulin" evidence="7">
    <location>
        <begin position="647"/>
        <end position="751"/>
    </location>
</feature>
<dbReference type="InterPro" id="IPR003599">
    <property type="entry name" value="Ig_sub"/>
</dbReference>
<reference evidence="8 9" key="1">
    <citation type="journal article" date="2017" name="Nat. Ecol. Evol.">
        <title>Scallop genome provides insights into evolution of bilaterian karyotype and development.</title>
        <authorList>
            <person name="Wang S."/>
            <person name="Zhang J."/>
            <person name="Jiao W."/>
            <person name="Li J."/>
            <person name="Xun X."/>
            <person name="Sun Y."/>
            <person name="Guo X."/>
            <person name="Huan P."/>
            <person name="Dong B."/>
            <person name="Zhang L."/>
            <person name="Hu X."/>
            <person name="Sun X."/>
            <person name="Wang J."/>
            <person name="Zhao C."/>
            <person name="Wang Y."/>
            <person name="Wang D."/>
            <person name="Huang X."/>
            <person name="Wang R."/>
            <person name="Lv J."/>
            <person name="Li Y."/>
            <person name="Zhang Z."/>
            <person name="Liu B."/>
            <person name="Lu W."/>
            <person name="Hui Y."/>
            <person name="Liang J."/>
            <person name="Zhou Z."/>
            <person name="Hou R."/>
            <person name="Li X."/>
            <person name="Liu Y."/>
            <person name="Li H."/>
            <person name="Ning X."/>
            <person name="Lin Y."/>
            <person name="Zhao L."/>
            <person name="Xing Q."/>
            <person name="Dou J."/>
            <person name="Li Y."/>
            <person name="Mao J."/>
            <person name="Guo H."/>
            <person name="Dou H."/>
            <person name="Li T."/>
            <person name="Mu C."/>
            <person name="Jiang W."/>
            <person name="Fu Q."/>
            <person name="Fu X."/>
            <person name="Miao Y."/>
            <person name="Liu J."/>
            <person name="Yu Q."/>
            <person name="Li R."/>
            <person name="Liao H."/>
            <person name="Li X."/>
            <person name="Kong Y."/>
            <person name="Jiang Z."/>
            <person name="Chourrout D."/>
            <person name="Li R."/>
            <person name="Bao Z."/>
        </authorList>
    </citation>
    <scope>NUCLEOTIDE SEQUENCE [LARGE SCALE GENOMIC DNA]</scope>
    <source>
        <strain evidence="8 9">PY_sf001</strain>
    </source>
</reference>
<dbReference type="InterPro" id="IPR036179">
    <property type="entry name" value="Ig-like_dom_sf"/>
</dbReference>
<protein>
    <recommendedName>
        <fullName evidence="7">Immunoglobulin domain-containing protein</fullName>
    </recommendedName>
</protein>
<gene>
    <name evidence="8" type="ORF">KP79_PYT20601</name>
</gene>
<keyword evidence="9" id="KW-1185">Reference proteome</keyword>
<sequence>MACTVNNLPDDWTSLVVSSDVRGPIATFPVTGTVVEHIQSNFGASGSYSTNSASLNLTMDNQVSHCSDKGVFTCTLSTGHGNYTDTAVLVVTANPTSTIAAPTPYSEGAESTITCVGELPIGTGSLSLYTKASGGSEFTEYDVVTPTVTDGAVTSNCTVTRTVQYTFTPSLQFNGTEAKCVANNSALAGSSVSSSTAFIIVHQADIAFNAYNRREEFGSSDIVIGCNVRNAPGWTNRMVTRITTGSTAITSVFSLVKGNSPSEPLTPRASYAITEDDLSVSVTITLSTLSCEDRGVYTCTATGQTSPLTTNMTFEIFRNPGTPTLTLNPDQIQDLMFHRGGFEHQCLAEVGFPPGNLTVVYKMKGQSTFEPFLSDRIIQYPTNTSMTSCGTTKYFKFGLNFTSADDSGEVKCVATNQELGVTTESDVGTLELIPRQHCNTTSAPKVLHHPTNCNKYVGCTNKYPFGSQCPNPNECANIGSLFATCGGCDGVICPWDITTTIQGPTTTTTPPPTSQCMYSSIEPKPQSVSMTLHPDFVIDTDRLGSEHVCEGFVGYPGGQLEVTMTKQGDPNVYSVPLADYDGSRAGGNTMTTENCNNKARLEFGLKLGAEWRNGTITCRAKNSDVLEDGNVVQNDTAVLYMIPVATCSGANRLIGSSATVTCSVNKDTYSYINVTFTPSKTKTSSHVVDIHPTNGMVNDNSGANRIVAMSNAGKSIIISFTSLTCSDEGVFHFDVFATSGDSSTTASVIVRDTPKTIPTFTPATRVATGLPLYPDIKCSGETGYPSGIINLQIKYDGSSSFVNVTEFTKLESSTDVHCAVTKEASFSGSPTMAVNGSYIRCATSHPDAVNTLFSAEERLLVIDGNLCNGKSDGAVLYHPYSCVIKCTDVTAFIGKPVTLTCKMTLAFDYINVTKATRNLADVTSVGNVINRNLKTGEHVVFGQSSLQITYDSVECDDGGLFTVHMKKNGGNTESKTVTLNVWAKPKPVLMTLHPDFVIDTDRIGSEHVCEGFVGYPGGQLEVTMTKQGDPNVYSVPLADYDGSRAGGNTMTTENCNNKARLAFGLKLGTEWRNGTITCRAKNSDVFEDGDVEQNDTAILYLIPADFCIGETANTYKANPYSCNKYVQCYNDLSYGRGCGEQCYTGLSVAPLCGDCQTYPCTSIPTTTTTTTQATTTPPPDVFATCSGVNSLIGSSANVTCSVNKVTYSYINVTFTPSKTQTSSHVVDIHPTGVVNDDSGANRDVTVSNAGKDITIAFTLLACSDEGVFHFNVFAVSGDSSTTAYVGVRDTPKTNPTLTSATRVATGHTLSPAINCSGETGYPSGIINLQIKMDGSSSFVNFTEFTKTESSTDDNCAVTKEVLFSGTPTTAINGSYIRCATDHPDAVSTLYSTEELVLVVDDHIFDYRS</sequence>
<dbReference type="PANTHER" id="PTHR23277:SF108">
    <property type="entry name" value="FASCICLIN-3"/>
    <property type="match status" value="1"/>
</dbReference>
<feature type="domain" description="Immunoglobulin" evidence="7">
    <location>
        <begin position="100"/>
        <end position="319"/>
    </location>
</feature>
<dbReference type="Gene3D" id="2.60.40.10">
    <property type="entry name" value="Immunoglobulins"/>
    <property type="match status" value="2"/>
</dbReference>
<evidence type="ECO:0000256" key="2">
    <source>
        <dbReference type="ARBA" id="ARBA00022729"/>
    </source>
</evidence>
<dbReference type="GO" id="GO:0007156">
    <property type="term" value="P:homophilic cell adhesion via plasma membrane adhesion molecules"/>
    <property type="evidence" value="ECO:0007669"/>
    <property type="project" value="TreeGrafter"/>
</dbReference>